<gene>
    <name evidence="2" type="ORF">ACFONP_09165</name>
</gene>
<evidence type="ECO:0000313" key="3">
    <source>
        <dbReference type="Proteomes" id="UP001595607"/>
    </source>
</evidence>
<sequence>MIKFALPLAALSAVALSGCVITDAGDWDDDGTTLSERTRLAIEACGAGNVAEVTSKGFTCKTFSEGAVNRP</sequence>
<keyword evidence="3" id="KW-1185">Reference proteome</keyword>
<comment type="caution">
    <text evidence="2">The sequence shown here is derived from an EMBL/GenBank/DDBJ whole genome shotgun (WGS) entry which is preliminary data.</text>
</comment>
<reference evidence="3" key="1">
    <citation type="journal article" date="2019" name="Int. J. Syst. Evol. Microbiol.">
        <title>The Global Catalogue of Microorganisms (GCM) 10K type strain sequencing project: providing services to taxonomists for standard genome sequencing and annotation.</title>
        <authorList>
            <consortium name="The Broad Institute Genomics Platform"/>
            <consortium name="The Broad Institute Genome Sequencing Center for Infectious Disease"/>
            <person name="Wu L."/>
            <person name="Ma J."/>
        </authorList>
    </citation>
    <scope>NUCLEOTIDE SEQUENCE [LARGE SCALE GENOMIC DNA]</scope>
    <source>
        <strain evidence="3">KCTC 22245</strain>
    </source>
</reference>
<dbReference type="RefSeq" id="WP_189574930.1">
    <property type="nucleotide sequence ID" value="NZ_BMXU01000002.1"/>
</dbReference>
<evidence type="ECO:0008006" key="4">
    <source>
        <dbReference type="Google" id="ProtNLM"/>
    </source>
</evidence>
<dbReference type="EMBL" id="JBHRVA010000003">
    <property type="protein sequence ID" value="MFC3302900.1"/>
    <property type="molecule type" value="Genomic_DNA"/>
</dbReference>
<dbReference type="Proteomes" id="UP001595607">
    <property type="component" value="Unassembled WGS sequence"/>
</dbReference>
<feature type="chain" id="PRO_5045887904" description="Lipoprotein" evidence="1">
    <location>
        <begin position="25"/>
        <end position="71"/>
    </location>
</feature>
<evidence type="ECO:0000256" key="1">
    <source>
        <dbReference type="SAM" id="SignalP"/>
    </source>
</evidence>
<name>A0ABV7MBY1_9PROT</name>
<feature type="signal peptide" evidence="1">
    <location>
        <begin position="1"/>
        <end position="24"/>
    </location>
</feature>
<protein>
    <recommendedName>
        <fullName evidence="4">Lipoprotein</fullName>
    </recommendedName>
</protein>
<keyword evidence="1" id="KW-0732">Signal</keyword>
<organism evidence="2 3">
    <name type="scientific">Parvularcula lutaonensis</name>
    <dbReference type="NCBI Taxonomy" id="491923"/>
    <lineage>
        <taxon>Bacteria</taxon>
        <taxon>Pseudomonadati</taxon>
        <taxon>Pseudomonadota</taxon>
        <taxon>Alphaproteobacteria</taxon>
        <taxon>Parvularculales</taxon>
        <taxon>Parvularculaceae</taxon>
        <taxon>Parvularcula</taxon>
    </lineage>
</organism>
<evidence type="ECO:0000313" key="2">
    <source>
        <dbReference type="EMBL" id="MFC3302900.1"/>
    </source>
</evidence>
<accession>A0ABV7MBY1</accession>
<dbReference type="PROSITE" id="PS51257">
    <property type="entry name" value="PROKAR_LIPOPROTEIN"/>
    <property type="match status" value="1"/>
</dbReference>
<proteinExistence type="predicted"/>